<reference evidence="1 2" key="1">
    <citation type="submission" date="2019-06" db="EMBL/GenBank/DDBJ databases">
        <title>Complete genome sequence of Janthinobacterium sp. SNU WT3 isolated from diseased rainbow trout.</title>
        <authorList>
            <person name="Oh W.T."/>
            <person name="Park S.C."/>
        </authorList>
    </citation>
    <scope>NUCLEOTIDE SEQUENCE [LARGE SCALE GENOMIC DNA]</scope>
    <source>
        <strain evidence="1 2">SNU WT3</strain>
    </source>
</reference>
<proteinExistence type="predicted"/>
<evidence type="ECO:0000313" key="2">
    <source>
        <dbReference type="Proteomes" id="UP000316665"/>
    </source>
</evidence>
<dbReference type="AlphaFoldDB" id="A0A4Y6RBG6"/>
<dbReference type="EMBL" id="CP041185">
    <property type="protein sequence ID" value="QDG70223.1"/>
    <property type="molecule type" value="Genomic_DNA"/>
</dbReference>
<dbReference type="RefSeq" id="WP_141169653.1">
    <property type="nucleotide sequence ID" value="NZ_CP041185.1"/>
</dbReference>
<gene>
    <name evidence="1" type="ORF">FJQ89_07195</name>
</gene>
<protein>
    <submittedName>
        <fullName evidence="1">Uncharacterized protein</fullName>
    </submittedName>
</protein>
<accession>A0A4Y6RBG6</accession>
<keyword evidence="2" id="KW-1185">Reference proteome</keyword>
<name>A0A4Y6RBG6_9BURK</name>
<dbReference type="KEGG" id="jas:FJQ89_07195"/>
<sequence>MKKVIFIIFLASGLHQEVAYSVSLANRETDDSVCDLSPLTTYRLGLKPFVPAGTRDESEIYFRIAMKFITEKCTNNQILLLHSEMGTSFDEGYFRKVSYQVCKPVEVQRQPAGTEDYPQGFMVRCPISKLKEATAALAEMEKAKSTEAMIAQGAPMRSAQPNRREEEKKACGDKMTWETVVLGWGGSCR</sequence>
<evidence type="ECO:0000313" key="1">
    <source>
        <dbReference type="EMBL" id="QDG70223.1"/>
    </source>
</evidence>
<dbReference type="OrthoDB" id="8702033at2"/>
<dbReference type="Proteomes" id="UP000316665">
    <property type="component" value="Chromosome"/>
</dbReference>
<organism evidence="1 2">
    <name type="scientific">Janthinobacterium tructae</name>
    <dbReference type="NCBI Taxonomy" id="2590869"/>
    <lineage>
        <taxon>Bacteria</taxon>
        <taxon>Pseudomonadati</taxon>
        <taxon>Pseudomonadota</taxon>
        <taxon>Betaproteobacteria</taxon>
        <taxon>Burkholderiales</taxon>
        <taxon>Oxalobacteraceae</taxon>
        <taxon>Janthinobacterium</taxon>
    </lineage>
</organism>